<evidence type="ECO:0000259" key="4">
    <source>
        <dbReference type="PROSITE" id="PS51857"/>
    </source>
</evidence>
<dbReference type="InterPro" id="IPR002059">
    <property type="entry name" value="CSP_DNA-bd"/>
</dbReference>
<dbReference type="PROSITE" id="PS00352">
    <property type="entry name" value="CSD_1"/>
    <property type="match status" value="1"/>
</dbReference>
<keyword evidence="1" id="KW-0863">Zinc-finger</keyword>
<organism evidence="5">
    <name type="scientific">Oryza glumipatula</name>
    <dbReference type="NCBI Taxonomy" id="40148"/>
    <lineage>
        <taxon>Eukaryota</taxon>
        <taxon>Viridiplantae</taxon>
        <taxon>Streptophyta</taxon>
        <taxon>Embryophyta</taxon>
        <taxon>Tracheophyta</taxon>
        <taxon>Spermatophyta</taxon>
        <taxon>Magnoliopsida</taxon>
        <taxon>Liliopsida</taxon>
        <taxon>Poales</taxon>
        <taxon>Poaceae</taxon>
        <taxon>BOP clade</taxon>
        <taxon>Oryzoideae</taxon>
        <taxon>Oryzeae</taxon>
        <taxon>Oryzinae</taxon>
        <taxon>Oryza</taxon>
    </lineage>
</organism>
<reference evidence="5" key="2">
    <citation type="submission" date="2018-05" db="EMBL/GenBank/DDBJ databases">
        <title>OgluRS3 (Oryza glumaepatula Reference Sequence Version 3).</title>
        <authorList>
            <person name="Zhang J."/>
            <person name="Kudrna D."/>
            <person name="Lee S."/>
            <person name="Talag J."/>
            <person name="Welchert J."/>
            <person name="Wing R.A."/>
        </authorList>
    </citation>
    <scope>NUCLEOTIDE SEQUENCE [LARGE SCALE GENOMIC DNA]</scope>
</reference>
<sequence>MASERVKGTVKWFDATKGFGFITPDDGGEDLFVHQSSLKSDGYRSLNDGDVVEFSVGSGNDGRTKAVDVTAPGGGALTGGSRPSGGGDRGYGGGGGGGRYGGSRACYKCGEEGHMARDCSQGGGGGGGYGGGGGGYRGGGGGGGGGGCYNCGETGHIARECPSKTY</sequence>
<dbReference type="PROSITE" id="PS51857">
    <property type="entry name" value="CSD_2"/>
    <property type="match status" value="1"/>
</dbReference>
<dbReference type="SUPFAM" id="SSF50249">
    <property type="entry name" value="Nucleic acid-binding proteins"/>
    <property type="match status" value="1"/>
</dbReference>
<dbReference type="PANTHER" id="PTHR46565">
    <property type="entry name" value="COLD SHOCK DOMAIN PROTEIN 2"/>
    <property type="match status" value="1"/>
</dbReference>
<proteinExistence type="predicted"/>
<evidence type="ECO:0000313" key="5">
    <source>
        <dbReference type="EnsemblPlants" id="OGLUM08G01920.1"/>
    </source>
</evidence>
<dbReference type="InterPro" id="IPR012340">
    <property type="entry name" value="NA-bd_OB-fold"/>
</dbReference>
<feature type="compositionally biased region" description="Gly residues" evidence="2">
    <location>
        <begin position="72"/>
        <end position="95"/>
    </location>
</feature>
<accession>A0A0E0AQF5</accession>
<dbReference type="STRING" id="40148.A0A0E0AQF5"/>
<dbReference type="GO" id="GO:0003676">
    <property type="term" value="F:nucleic acid binding"/>
    <property type="evidence" value="ECO:0007669"/>
    <property type="project" value="InterPro"/>
</dbReference>
<protein>
    <submittedName>
        <fullName evidence="5">Uncharacterized protein</fullName>
    </submittedName>
</protein>
<evidence type="ECO:0000256" key="2">
    <source>
        <dbReference type="SAM" id="MobiDB-lite"/>
    </source>
</evidence>
<dbReference type="SUPFAM" id="SSF57756">
    <property type="entry name" value="Retrovirus zinc finger-like domains"/>
    <property type="match status" value="1"/>
</dbReference>
<feature type="region of interest" description="Disordered" evidence="2">
    <location>
        <begin position="63"/>
        <end position="95"/>
    </location>
</feature>
<feature type="domain" description="CCHC-type" evidence="3">
    <location>
        <begin position="106"/>
        <end position="121"/>
    </location>
</feature>
<dbReference type="Proteomes" id="UP000026961">
    <property type="component" value="Chromosome 8"/>
</dbReference>
<evidence type="ECO:0000259" key="3">
    <source>
        <dbReference type="PROSITE" id="PS50158"/>
    </source>
</evidence>
<dbReference type="Gramene" id="OGLUM08G01920.1">
    <property type="protein sequence ID" value="OGLUM08G01920.1"/>
    <property type="gene ID" value="OGLUM08G01920"/>
</dbReference>
<dbReference type="PROSITE" id="PS50158">
    <property type="entry name" value="ZF_CCHC"/>
    <property type="match status" value="2"/>
</dbReference>
<name>A0A0E0AQF5_9ORYZ</name>
<feature type="domain" description="CCHC-type" evidence="3">
    <location>
        <begin position="148"/>
        <end position="163"/>
    </location>
</feature>
<dbReference type="GO" id="GO:0008270">
    <property type="term" value="F:zinc ion binding"/>
    <property type="evidence" value="ECO:0007669"/>
    <property type="project" value="UniProtKB-KW"/>
</dbReference>
<evidence type="ECO:0000256" key="1">
    <source>
        <dbReference type="PROSITE-ProRule" id="PRU00047"/>
    </source>
</evidence>
<keyword evidence="6" id="KW-1185">Reference proteome</keyword>
<dbReference type="InterPro" id="IPR011129">
    <property type="entry name" value="CSD"/>
</dbReference>
<dbReference type="PANTHER" id="PTHR46565:SF25">
    <property type="entry name" value="COLD SHOCK DOMAIN PROTEIN 2"/>
    <property type="match status" value="1"/>
</dbReference>
<dbReference type="Pfam" id="PF00098">
    <property type="entry name" value="zf-CCHC"/>
    <property type="match status" value="2"/>
</dbReference>
<dbReference type="CDD" id="cd04458">
    <property type="entry name" value="CSP_CDS"/>
    <property type="match status" value="1"/>
</dbReference>
<feature type="domain" description="CSD" evidence="4">
    <location>
        <begin position="5"/>
        <end position="71"/>
    </location>
</feature>
<dbReference type="SMART" id="SM00357">
    <property type="entry name" value="CSP"/>
    <property type="match status" value="1"/>
</dbReference>
<reference evidence="5" key="1">
    <citation type="submission" date="2015-04" db="UniProtKB">
        <authorList>
            <consortium name="EnsemblPlants"/>
        </authorList>
    </citation>
    <scope>IDENTIFICATION</scope>
</reference>
<dbReference type="PRINTS" id="PR00050">
    <property type="entry name" value="COLDSHOCK"/>
</dbReference>
<dbReference type="AlphaFoldDB" id="A0A0E0AQF5"/>
<dbReference type="Gene3D" id="4.10.60.10">
    <property type="entry name" value="Zinc finger, CCHC-type"/>
    <property type="match status" value="2"/>
</dbReference>
<dbReference type="Pfam" id="PF00313">
    <property type="entry name" value="CSD"/>
    <property type="match status" value="1"/>
</dbReference>
<dbReference type="Gene3D" id="2.40.50.140">
    <property type="entry name" value="Nucleic acid-binding proteins"/>
    <property type="match status" value="1"/>
</dbReference>
<dbReference type="HOGENOM" id="CLU_089169_3_1_1"/>
<dbReference type="InterPro" id="IPR019844">
    <property type="entry name" value="CSD_CS"/>
</dbReference>
<dbReference type="eggNOG" id="KOG3070">
    <property type="taxonomic scope" value="Eukaryota"/>
</dbReference>
<dbReference type="EnsemblPlants" id="OGLUM08G01920.1">
    <property type="protein sequence ID" value="OGLUM08G01920.1"/>
    <property type="gene ID" value="OGLUM08G01920"/>
</dbReference>
<keyword evidence="1" id="KW-0479">Metal-binding</keyword>
<keyword evidence="1" id="KW-0862">Zinc</keyword>
<dbReference type="InterPro" id="IPR036875">
    <property type="entry name" value="Znf_CCHC_sf"/>
</dbReference>
<evidence type="ECO:0000313" key="6">
    <source>
        <dbReference type="Proteomes" id="UP000026961"/>
    </source>
</evidence>
<dbReference type="SMART" id="SM00343">
    <property type="entry name" value="ZnF_C2HC"/>
    <property type="match status" value="2"/>
</dbReference>
<dbReference type="InterPro" id="IPR001878">
    <property type="entry name" value="Znf_CCHC"/>
</dbReference>